<feature type="chain" id="PRO_5002711074" description="RapA2 cadherin-like domain-containing protein" evidence="1">
    <location>
        <begin position="25"/>
        <end position="1416"/>
    </location>
</feature>
<dbReference type="Pfam" id="PF17803">
    <property type="entry name" value="Cadherin_4"/>
    <property type="match status" value="2"/>
</dbReference>
<dbReference type="HOGENOM" id="CLU_253345_0_0_0"/>
<reference evidence="3 4" key="1">
    <citation type="submission" date="2007-08" db="EMBL/GenBank/DDBJ databases">
        <title>Complete sequence of Roseiflexus castenholzii DSM 13941.</title>
        <authorList>
            <consortium name="US DOE Joint Genome Institute"/>
            <person name="Copeland A."/>
            <person name="Lucas S."/>
            <person name="Lapidus A."/>
            <person name="Barry K."/>
            <person name="Glavina del Rio T."/>
            <person name="Dalin E."/>
            <person name="Tice H."/>
            <person name="Pitluck S."/>
            <person name="Thompson L.S."/>
            <person name="Brettin T."/>
            <person name="Bruce D."/>
            <person name="Detter J.C."/>
            <person name="Han C."/>
            <person name="Tapia R."/>
            <person name="Schmutz J."/>
            <person name="Larimer F."/>
            <person name="Land M."/>
            <person name="Hauser L."/>
            <person name="Kyrpides N."/>
            <person name="Mikhailova N."/>
            <person name="Bryant D.A."/>
            <person name="Hanada S."/>
            <person name="Tsukatani Y."/>
            <person name="Richardson P."/>
        </authorList>
    </citation>
    <scope>NUCLEOTIDE SEQUENCE [LARGE SCALE GENOMIC DNA]</scope>
    <source>
        <strain evidence="4">DSM 13941 / HLO8</strain>
    </source>
</reference>
<dbReference type="Proteomes" id="UP000000263">
    <property type="component" value="Chromosome"/>
</dbReference>
<dbReference type="RefSeq" id="WP_012121660.1">
    <property type="nucleotide sequence ID" value="NC_009767.1"/>
</dbReference>
<name>A7NNU2_ROSCS</name>
<evidence type="ECO:0000256" key="1">
    <source>
        <dbReference type="SAM" id="SignalP"/>
    </source>
</evidence>
<organism evidence="3 4">
    <name type="scientific">Roseiflexus castenholzii (strain DSM 13941 / HLO8)</name>
    <dbReference type="NCBI Taxonomy" id="383372"/>
    <lineage>
        <taxon>Bacteria</taxon>
        <taxon>Bacillati</taxon>
        <taxon>Chloroflexota</taxon>
        <taxon>Chloroflexia</taxon>
        <taxon>Chloroflexales</taxon>
        <taxon>Roseiflexineae</taxon>
        <taxon>Roseiflexaceae</taxon>
        <taxon>Roseiflexus</taxon>
    </lineage>
</organism>
<protein>
    <recommendedName>
        <fullName evidence="2">RapA2 cadherin-like domain-containing protein</fullName>
    </recommendedName>
</protein>
<dbReference type="STRING" id="383372.Rcas_3182"/>
<keyword evidence="1" id="KW-0732">Signal</keyword>
<dbReference type="SUPFAM" id="SSF49299">
    <property type="entry name" value="PKD domain"/>
    <property type="match status" value="1"/>
</dbReference>
<keyword evidence="4" id="KW-1185">Reference proteome</keyword>
<proteinExistence type="predicted"/>
<sequence>MNHQIRGHRLLLATVMLIALSASTLTPPSAPFQALILDLPSVAAQSGAPIGPQPGDVFRQFQDDSTFRQTSVCNASGTRCGSVPSEQTRQARNVDLANAVRAEAIFEYWGGHLASTQQEFNVNGGPWTPYPDIQGIPPDTLPTCYFRAPTNAIAPLPLSGTGGVRPPGSTGNTVTVNYRYRIGPQRSLPQCASGTNFYWGNMWIYEVTTRIYYNSSVVRPDGAITSPVDGGVITENLSASQFPQISVSAQAPSGRTIARVDLIGNYLDYDWDGDGVLREWHYALRHGVWERTIGTRTSPSSGSNTNGVYTFTWNTEWVPDQDQPVQLMARITDNTGVSYMTPAVTVTFNRVGRSVRMYNTWSDYYGQRVFGPPRNFGFNTYRQPRIGKTAFISIPDSLTNATRARFILYSWSGRSSVSDSRTTVAINAFSIWSDNSFGVFHDYNFDARVLTNPREFLNQGDNILRIWSNRNDHELEVLWPGPALFVEYSSPPETPPLIANDTSLTTQEDQPLAVTLPVGNDARAVLQYTIVTPPMLGTLRGLAPDLMYLPNRDVSGADRFVFRVDDQYGRSATATVSIDIQAVDDPPNILLGEGALLNPGDVFTRTGIVRDPDSPTLTATVDYGDGSGAQSLALNPDGSFQLSYRYRNGGRFPLTVSVNDGAQTSVATATITVLTPGTPPPGDWHLTGWRYRVPLEARSGAYPRVDYVAEFDVNFTAALSQAGGNGAILRDSIRVVEVDADGNLIDPMVVYQFDPVSAYNPITNARGTLLVLLRGRTEANVTRRFFVYFETQGRFAPPDFTPLTAVVTPTTTYRRDLATVIETRNSTGQRSAMFYYSLNGGALISMFDRSDADWISYNPAADSAGAYRGIPNLGPVFHPGYYNVFPIPSASGPLQGNELSTNQRSTTTVEQEGVLRTVVRSVSSNRQWEAVWEFFPNSVRMSVVRTPLSGSTPLSYWWLYEGTPGGTLNEGDRWVRGDGLSGNAVDPSFAYNERFHADINGPEWVYFRAGESALGGRALWLAHHDDADTTIEMYRQQNDSSGWQNSMTVFGFGRREWTGSAQTLQAELRGQRRFSLGFVDSAPLNFDSAFGREIEGRYRNLEVIVGRGERLVPNLAPWAPGETYFTRPGRALQVPAPGVRANDSDGDGDPFQITLTDEPLSGTLVFNSDGSFTYVPAEGFIGEDSFTYTASDGILSAPPTTVIIRVTANQPPTAQSSNWTTTNRQSLSVPAPGVLTGASDPDGDPLTAVLIGEPANGTLTLNADGSFTYTPQPTFVGVDTFQIAAFDGEDRSAPVGVRITVRKENRPPTAQSSNWTTTNRQSLSVPAPGVLTGASDPDGDPLTAVLIGEPANGTLTLNADGSFTYTPQPTFVGVDTFQIAAFDGEDRSAPVGVHITVTAAPGSTPSYQVFLPLVQR</sequence>
<dbReference type="Gene3D" id="2.60.40.2810">
    <property type="match status" value="3"/>
</dbReference>
<feature type="domain" description="RapA2 cadherin-like" evidence="2">
    <location>
        <begin position="1201"/>
        <end position="1269"/>
    </location>
</feature>
<dbReference type="Pfam" id="PF17963">
    <property type="entry name" value="Big_9"/>
    <property type="match status" value="2"/>
</dbReference>
<dbReference type="InterPro" id="IPR040853">
    <property type="entry name" value="RapA2_cadherin-like"/>
</dbReference>
<evidence type="ECO:0000259" key="2">
    <source>
        <dbReference type="Pfam" id="PF17803"/>
    </source>
</evidence>
<dbReference type="InterPro" id="IPR013783">
    <property type="entry name" value="Ig-like_fold"/>
</dbReference>
<dbReference type="EMBL" id="CP000804">
    <property type="protein sequence ID" value="ABU59236.1"/>
    <property type="molecule type" value="Genomic_DNA"/>
</dbReference>
<dbReference type="Gene3D" id="2.60.40.10">
    <property type="entry name" value="Immunoglobulins"/>
    <property type="match status" value="2"/>
</dbReference>
<accession>A7NNU2</accession>
<dbReference type="KEGG" id="rca:Rcas_3182"/>
<feature type="signal peptide" evidence="1">
    <location>
        <begin position="1"/>
        <end position="24"/>
    </location>
</feature>
<feature type="domain" description="RapA2 cadherin-like" evidence="2">
    <location>
        <begin position="1297"/>
        <end position="1365"/>
    </location>
</feature>
<evidence type="ECO:0000313" key="4">
    <source>
        <dbReference type="Proteomes" id="UP000000263"/>
    </source>
</evidence>
<dbReference type="Gene3D" id="2.60.40.3440">
    <property type="match status" value="1"/>
</dbReference>
<dbReference type="eggNOG" id="COG3291">
    <property type="taxonomic scope" value="Bacteria"/>
</dbReference>
<evidence type="ECO:0000313" key="3">
    <source>
        <dbReference type="EMBL" id="ABU59236.1"/>
    </source>
</evidence>
<dbReference type="InterPro" id="IPR035986">
    <property type="entry name" value="PKD_dom_sf"/>
</dbReference>
<dbReference type="eggNOG" id="COG4655">
    <property type="taxonomic scope" value="Bacteria"/>
</dbReference>
<gene>
    <name evidence="3" type="ordered locus">Rcas_3182</name>
</gene>
<dbReference type="NCBIfam" id="NF012211">
    <property type="entry name" value="tand_rpt_95"/>
    <property type="match status" value="4"/>
</dbReference>